<dbReference type="InterPro" id="IPR032774">
    <property type="entry name" value="WG_beta_rep"/>
</dbReference>
<protein>
    <submittedName>
        <fullName evidence="2">KWG Leptospira</fullName>
    </submittedName>
</protein>
<reference evidence="2 3" key="1">
    <citation type="submission" date="2019-02" db="EMBL/GenBank/DDBJ databases">
        <authorList>
            <consortium name="Pathogen Informatics"/>
        </authorList>
    </citation>
    <scope>NUCLEOTIDE SEQUENCE [LARGE SCALE GENOMIC DNA]</scope>
    <source>
        <strain evidence="2 3">3012STDY6944375</strain>
    </source>
</reference>
<keyword evidence="1" id="KW-0732">Signal</keyword>
<proteinExistence type="predicted"/>
<sequence length="147" mass="16874">MKKLIYTFVFTLLSLQSFAQYKKIYPYNDYQTNWALVKTKSGTYGFIDQNKKQIVTPIYSKIGKFGIVHKNFAVIKSISDTYGLINKEGEVIVEAIYKNIGKFDELKKGYALVESITNHFGLINESGKEEIVPNLSMQELKTRLNDL</sequence>
<dbReference type="KEGG" id="ctai:NCTC12078_00549"/>
<dbReference type="Pfam" id="PF14903">
    <property type="entry name" value="WG_beta_rep"/>
    <property type="match status" value="2"/>
</dbReference>
<evidence type="ECO:0000256" key="1">
    <source>
        <dbReference type="SAM" id="SignalP"/>
    </source>
</evidence>
<dbReference type="PANTHER" id="PTHR37841:SF1">
    <property type="entry name" value="DUF3298 DOMAIN-CONTAINING PROTEIN"/>
    <property type="match status" value="1"/>
</dbReference>
<feature type="chain" id="PRO_5020741881" evidence="1">
    <location>
        <begin position="20"/>
        <end position="147"/>
    </location>
</feature>
<evidence type="ECO:0000313" key="3">
    <source>
        <dbReference type="Proteomes" id="UP000290013"/>
    </source>
</evidence>
<organism evidence="2 3">
    <name type="scientific">Chryseobacterium taihuense</name>
    <dbReference type="NCBI Taxonomy" id="1141221"/>
    <lineage>
        <taxon>Bacteria</taxon>
        <taxon>Pseudomonadati</taxon>
        <taxon>Bacteroidota</taxon>
        <taxon>Flavobacteriia</taxon>
        <taxon>Flavobacteriales</taxon>
        <taxon>Weeksellaceae</taxon>
        <taxon>Chryseobacterium group</taxon>
        <taxon>Chryseobacterium</taxon>
    </lineage>
</organism>
<evidence type="ECO:0000313" key="2">
    <source>
        <dbReference type="EMBL" id="VFB02572.1"/>
    </source>
</evidence>
<dbReference type="AlphaFoldDB" id="A0A4U8W8V8"/>
<name>A0A4U8W8V8_9FLAO</name>
<dbReference type="EMBL" id="LR215974">
    <property type="protein sequence ID" value="VFB02572.1"/>
    <property type="molecule type" value="Genomic_DNA"/>
</dbReference>
<dbReference type="PANTHER" id="PTHR37841">
    <property type="entry name" value="GLR2918 PROTEIN"/>
    <property type="match status" value="1"/>
</dbReference>
<dbReference type="RefSeq" id="WP_130913388.1">
    <property type="nucleotide sequence ID" value="NZ_LR215974.1"/>
</dbReference>
<accession>A0A4U8W8V8</accession>
<dbReference type="Proteomes" id="UP000290013">
    <property type="component" value="Chromosome"/>
</dbReference>
<feature type="signal peptide" evidence="1">
    <location>
        <begin position="1"/>
        <end position="19"/>
    </location>
</feature>
<gene>
    <name evidence="2" type="ORF">NCTC12078_00549</name>
</gene>